<keyword evidence="3" id="KW-1185">Reference proteome</keyword>
<dbReference type="PANTHER" id="PTHR22916:SF3">
    <property type="entry name" value="UDP-GLCNAC:BETAGAL BETA-1,3-N-ACETYLGLUCOSAMINYLTRANSFERASE-LIKE PROTEIN 1"/>
    <property type="match status" value="1"/>
</dbReference>
<gene>
    <name evidence="2" type="ORF">Gilli_0703</name>
</gene>
<dbReference type="HOGENOM" id="CLU_952990_0_0_10"/>
<dbReference type="EMBL" id="JH594606">
    <property type="protein sequence ID" value="EHQ01411.1"/>
    <property type="molecule type" value="Genomic_DNA"/>
</dbReference>
<accession>H2BS88</accession>
<evidence type="ECO:0000313" key="2">
    <source>
        <dbReference type="EMBL" id="EHQ01411.1"/>
    </source>
</evidence>
<sequence>MSSNPLISFCLLSYNQEEYIEEAIMGAFLQTYSPLEIIISDDCSTDRTVEIITKVVRNYKGEHLVKVNFNQHNQGLVTHFNNVIFNKAKGDFIVIAAGDDISFSNRTEVSYNFIKDKKDTFIADFEVQQIDNAGVEIKRSSSERKTSYGNLEDFIRGKKIKSSGCSRIYRRELFEIFRPLNNNCPTEDSTSVLRALLIGKLWFSSTKVIQYRIHESSISAPNNILKLNLNLIFKQYINDIYRAKSMGFISFNQMFKLFYKLSRLYYKRVRKNVLLRKKLNL</sequence>
<dbReference type="Pfam" id="PF00535">
    <property type="entry name" value="Glycos_transf_2"/>
    <property type="match status" value="1"/>
</dbReference>
<keyword evidence="2" id="KW-0808">Transferase</keyword>
<dbReference type="Proteomes" id="UP000003844">
    <property type="component" value="Unassembled WGS sequence"/>
</dbReference>
<dbReference type="RefSeq" id="WP_006987733.1">
    <property type="nucleotide sequence ID" value="NZ_JH594606.1"/>
</dbReference>
<organism evidence="2 3">
    <name type="scientific">Gillisia limnaea (strain DSM 15749 / LMG 21470 / R-8282)</name>
    <dbReference type="NCBI Taxonomy" id="865937"/>
    <lineage>
        <taxon>Bacteria</taxon>
        <taxon>Pseudomonadati</taxon>
        <taxon>Bacteroidota</taxon>
        <taxon>Flavobacteriia</taxon>
        <taxon>Flavobacteriales</taxon>
        <taxon>Flavobacteriaceae</taxon>
        <taxon>Gillisia</taxon>
    </lineage>
</organism>
<evidence type="ECO:0000259" key="1">
    <source>
        <dbReference type="Pfam" id="PF00535"/>
    </source>
</evidence>
<dbReference type="PANTHER" id="PTHR22916">
    <property type="entry name" value="GLYCOSYLTRANSFERASE"/>
    <property type="match status" value="1"/>
</dbReference>
<proteinExistence type="predicted"/>
<dbReference type="InterPro" id="IPR029044">
    <property type="entry name" value="Nucleotide-diphossugar_trans"/>
</dbReference>
<evidence type="ECO:0000313" key="3">
    <source>
        <dbReference type="Proteomes" id="UP000003844"/>
    </source>
</evidence>
<feature type="domain" description="Glycosyltransferase 2-like" evidence="1">
    <location>
        <begin position="8"/>
        <end position="175"/>
    </location>
</feature>
<name>H2BS88_GILLR</name>
<dbReference type="InterPro" id="IPR001173">
    <property type="entry name" value="Glyco_trans_2-like"/>
</dbReference>
<reference evidence="3" key="1">
    <citation type="journal article" date="2012" name="Stand. Genomic Sci.">
        <title>Genome sequence of the Antarctic rhodopsins-containing flavobacterium Gillisia limnaea type strain (R-8282(T)).</title>
        <authorList>
            <person name="Riedel T."/>
            <person name="Held B."/>
            <person name="Nolan M."/>
            <person name="Lucas S."/>
            <person name="Lapidus A."/>
            <person name="Tice H."/>
            <person name="Del Rio T.G."/>
            <person name="Cheng J.F."/>
            <person name="Han C."/>
            <person name="Tapia R."/>
            <person name="Goodwin L.A."/>
            <person name="Pitluck S."/>
            <person name="Liolios K."/>
            <person name="Mavromatis K."/>
            <person name="Pagani I."/>
            <person name="Ivanova N."/>
            <person name="Mikhailova N."/>
            <person name="Pati A."/>
            <person name="Chen A."/>
            <person name="Palaniappan K."/>
            <person name="Land M."/>
            <person name="Rohde M."/>
            <person name="Tindall B.J."/>
            <person name="Detter J.C."/>
            <person name="Goker M."/>
            <person name="Bristow J."/>
            <person name="Eisen J.A."/>
            <person name="Markowitz V."/>
            <person name="Hugenholtz P."/>
            <person name="Kyrpides N.C."/>
            <person name="Klenk H.P."/>
            <person name="Woyke T."/>
        </authorList>
    </citation>
    <scope>NUCLEOTIDE SEQUENCE [LARGE SCALE GENOMIC DNA]</scope>
    <source>
        <strain evidence="3">DSM 15749 / LMG 21470 / R-8282</strain>
    </source>
</reference>
<dbReference type="eggNOG" id="COG1215">
    <property type="taxonomic scope" value="Bacteria"/>
</dbReference>
<dbReference type="Gene3D" id="3.90.550.10">
    <property type="entry name" value="Spore Coat Polysaccharide Biosynthesis Protein SpsA, Chain A"/>
    <property type="match status" value="1"/>
</dbReference>
<dbReference type="OrthoDB" id="396512at2"/>
<dbReference type="AlphaFoldDB" id="H2BS88"/>
<dbReference type="GO" id="GO:0016758">
    <property type="term" value="F:hexosyltransferase activity"/>
    <property type="evidence" value="ECO:0007669"/>
    <property type="project" value="UniProtKB-ARBA"/>
</dbReference>
<dbReference type="STRING" id="865937.Gilli_0703"/>
<protein>
    <submittedName>
        <fullName evidence="2">Glycosyl transferase family 2</fullName>
    </submittedName>
</protein>
<dbReference type="SUPFAM" id="SSF53448">
    <property type="entry name" value="Nucleotide-diphospho-sugar transferases"/>
    <property type="match status" value="1"/>
</dbReference>